<evidence type="ECO:0000313" key="7">
    <source>
        <dbReference type="EMBL" id="ANB74836.1"/>
    </source>
</evidence>
<feature type="region of interest" description="Disordered" evidence="5">
    <location>
        <begin position="1"/>
        <end position="23"/>
    </location>
</feature>
<organism evidence="7 8">
    <name type="scientific">Paraburkholderia phytofirmans OLGA172</name>
    <dbReference type="NCBI Taxonomy" id="1417228"/>
    <lineage>
        <taxon>Bacteria</taxon>
        <taxon>Pseudomonadati</taxon>
        <taxon>Pseudomonadota</taxon>
        <taxon>Betaproteobacteria</taxon>
        <taxon>Burkholderiales</taxon>
        <taxon>Burkholderiaceae</taxon>
        <taxon>Paraburkholderia</taxon>
    </lineage>
</organism>
<dbReference type="InterPro" id="IPR002104">
    <property type="entry name" value="Integrase_catalytic"/>
</dbReference>
<gene>
    <name evidence="7" type="ORF">AYM40_20485</name>
</gene>
<name>A0A160FQL6_9BURK</name>
<dbReference type="Gene3D" id="1.10.443.10">
    <property type="entry name" value="Intergrase catalytic core"/>
    <property type="match status" value="1"/>
</dbReference>
<dbReference type="RefSeq" id="WP_063498141.1">
    <property type="nucleotide sequence ID" value="NZ_CP014579.1"/>
</dbReference>
<evidence type="ECO:0000256" key="2">
    <source>
        <dbReference type="ARBA" id="ARBA00022908"/>
    </source>
</evidence>
<evidence type="ECO:0000256" key="1">
    <source>
        <dbReference type="ARBA" id="ARBA00008857"/>
    </source>
</evidence>
<feature type="region of interest" description="Disordered" evidence="5">
    <location>
        <begin position="328"/>
        <end position="360"/>
    </location>
</feature>
<dbReference type="EMBL" id="CP014579">
    <property type="protein sequence ID" value="ANB74836.1"/>
    <property type="molecule type" value="Genomic_DNA"/>
</dbReference>
<keyword evidence="8" id="KW-1185">Reference proteome</keyword>
<dbReference type="InterPro" id="IPR050090">
    <property type="entry name" value="Tyrosine_recombinase_XerCD"/>
</dbReference>
<dbReference type="InterPro" id="IPR013762">
    <property type="entry name" value="Integrase-like_cat_sf"/>
</dbReference>
<dbReference type="Proteomes" id="UP000076852">
    <property type="component" value="Chromosome 2"/>
</dbReference>
<dbReference type="AlphaFoldDB" id="A0A160FQL6"/>
<keyword evidence="2" id="KW-0229">DNA integration</keyword>
<proteinExistence type="inferred from homology"/>
<sequence>MSPPHLSDPVPRPAPSTDLFDRERDDWRRDPQIAFDAWLAKQHFRRSSAEVYQAQWGLFLDWLAVRQKSLVTVDMQTIAEFVGGLAIRKPQRVRYLRLIERVLDHVREIESASTNPARFIAQDGEAAWRNARDNEPTGFLNHAERAALIAHLFSPLPALSAAQRWRERRDRALIAVFLGGGLKTGEAAVLTVSCVNAGSPWVTIESANPMLTRRTRLAPFAAAILDAWLAERRLSELAGNLVFPASPSGRPMHKATMLRAVDALIDAAGIAASRTSRASPQTLRNTFAADLFESGVEAELVGQWLGFVQAVSANRLYRAWQRWMDQQDSPVVNEPDPAAPPLPTPRLDGRLTRKGGSAEP</sequence>
<evidence type="ECO:0000256" key="4">
    <source>
        <dbReference type="ARBA" id="ARBA00023172"/>
    </source>
</evidence>
<dbReference type="GO" id="GO:0003677">
    <property type="term" value="F:DNA binding"/>
    <property type="evidence" value="ECO:0007669"/>
    <property type="project" value="UniProtKB-KW"/>
</dbReference>
<dbReference type="CDD" id="cd00397">
    <property type="entry name" value="DNA_BRE_C"/>
    <property type="match status" value="1"/>
</dbReference>
<reference evidence="7 8" key="1">
    <citation type="journal article" date="2016" name="Gene">
        <title>PacBio SMRT assembly of a complex multi-replicon genome reveals chlorocatechol degradative operon in a region of genome plasticity.</title>
        <authorList>
            <person name="Ricker N."/>
            <person name="Shen S.Y."/>
            <person name="Goordial J."/>
            <person name="Jin S."/>
            <person name="Fulthorpe R.R."/>
        </authorList>
    </citation>
    <scope>NUCLEOTIDE SEQUENCE [LARGE SCALE GENOMIC DNA]</scope>
    <source>
        <strain evidence="7 8">OLGA172</strain>
    </source>
</reference>
<dbReference type="PANTHER" id="PTHR30349">
    <property type="entry name" value="PHAGE INTEGRASE-RELATED"/>
    <property type="match status" value="1"/>
</dbReference>
<dbReference type="GO" id="GO:0006310">
    <property type="term" value="P:DNA recombination"/>
    <property type="evidence" value="ECO:0007669"/>
    <property type="project" value="UniProtKB-KW"/>
</dbReference>
<keyword evidence="4" id="KW-0233">DNA recombination</keyword>
<dbReference type="SUPFAM" id="SSF56349">
    <property type="entry name" value="DNA breaking-rejoining enzymes"/>
    <property type="match status" value="1"/>
</dbReference>
<evidence type="ECO:0000259" key="6">
    <source>
        <dbReference type="PROSITE" id="PS51898"/>
    </source>
</evidence>
<dbReference type="KEGG" id="buz:AYM40_20485"/>
<evidence type="ECO:0000313" key="8">
    <source>
        <dbReference type="Proteomes" id="UP000076852"/>
    </source>
</evidence>
<evidence type="ECO:0000256" key="3">
    <source>
        <dbReference type="ARBA" id="ARBA00023125"/>
    </source>
</evidence>
<dbReference type="GO" id="GO:0015074">
    <property type="term" value="P:DNA integration"/>
    <property type="evidence" value="ECO:0007669"/>
    <property type="project" value="UniProtKB-KW"/>
</dbReference>
<dbReference type="InterPro" id="IPR011010">
    <property type="entry name" value="DNA_brk_join_enz"/>
</dbReference>
<evidence type="ECO:0000256" key="5">
    <source>
        <dbReference type="SAM" id="MobiDB-lite"/>
    </source>
</evidence>
<dbReference type="OrthoDB" id="6814137at2"/>
<feature type="domain" description="Tyr recombinase" evidence="6">
    <location>
        <begin position="135"/>
        <end position="333"/>
    </location>
</feature>
<keyword evidence="3" id="KW-0238">DNA-binding</keyword>
<protein>
    <submittedName>
        <fullName evidence="7">Integrase</fullName>
    </submittedName>
</protein>
<dbReference type="Pfam" id="PF00589">
    <property type="entry name" value="Phage_integrase"/>
    <property type="match status" value="1"/>
</dbReference>
<dbReference type="STRING" id="1804984.AYM40_20485"/>
<accession>A0A160FQL6</accession>
<dbReference type="PROSITE" id="PS51898">
    <property type="entry name" value="TYR_RECOMBINASE"/>
    <property type="match status" value="1"/>
</dbReference>
<comment type="similarity">
    <text evidence="1">Belongs to the 'phage' integrase family.</text>
</comment>
<dbReference type="PANTHER" id="PTHR30349:SF41">
    <property type="entry name" value="INTEGRASE_RECOMBINASE PROTEIN MJ0367-RELATED"/>
    <property type="match status" value="1"/>
</dbReference>